<dbReference type="PANTHER" id="PTHR15830">
    <property type="entry name" value="TELOMERE LENGTH REGULATION PROTEIN TEL2 FAMILY MEMBER"/>
    <property type="match status" value="1"/>
</dbReference>
<dbReference type="AlphaFoldDB" id="A0A8T2IJM7"/>
<dbReference type="Pfam" id="PF25320">
    <property type="entry name" value="TELO2_ARM"/>
    <property type="match status" value="1"/>
</dbReference>
<evidence type="ECO:0000256" key="10">
    <source>
        <dbReference type="ARBA" id="ARBA00023242"/>
    </source>
</evidence>
<dbReference type="GO" id="GO:0051083">
    <property type="term" value="P:'de novo' cotranslational protein folding"/>
    <property type="evidence" value="ECO:0007669"/>
    <property type="project" value="TreeGrafter"/>
</dbReference>
<dbReference type="EMBL" id="JAACNH010000009">
    <property type="protein sequence ID" value="KAG8433145.1"/>
    <property type="molecule type" value="Genomic_DNA"/>
</dbReference>
<proteinExistence type="inferred from homology"/>
<comment type="caution">
    <text evidence="15">The sequence shown here is derived from an EMBL/GenBank/DDBJ whole genome shotgun (WGS) entry which is preliminary data.</text>
</comment>
<name>A0A8T2IJM7_9PIPI</name>
<evidence type="ECO:0000256" key="1">
    <source>
        <dbReference type="ARBA" id="ARBA00004123"/>
    </source>
</evidence>
<dbReference type="GO" id="GO:0005829">
    <property type="term" value="C:cytosol"/>
    <property type="evidence" value="ECO:0007669"/>
    <property type="project" value="TreeGrafter"/>
</dbReference>
<gene>
    <name evidence="15" type="ORF">GDO86_017437</name>
</gene>
<dbReference type="Pfam" id="PF10193">
    <property type="entry name" value="Telomere_reg-2"/>
    <property type="match status" value="1"/>
</dbReference>
<comment type="function">
    <text evidence="11">Regulator of the DNA damage response (DDR). Part of the TTT complex that is required to stabilize protein levels of the phosphatidylinositol 3-kinase-related protein kinase (PIKK) family proteins. Promotes assembly, stabilizes and maintains the activity of TORC complexes, which regulate cell growth and survival in response to nutrient and hormonal signals. May be involved in telomere length regulation.</text>
</comment>
<evidence type="ECO:0000259" key="14">
    <source>
        <dbReference type="Pfam" id="PF25320"/>
    </source>
</evidence>
<keyword evidence="10" id="KW-0539">Nucleus</keyword>
<dbReference type="GO" id="GO:0051879">
    <property type="term" value="F:Hsp90 protein binding"/>
    <property type="evidence" value="ECO:0007669"/>
    <property type="project" value="TreeGrafter"/>
</dbReference>
<dbReference type="Gene3D" id="1.25.40.720">
    <property type="entry name" value="Telomere length regulation protein 2, C-terminal domain"/>
    <property type="match status" value="2"/>
</dbReference>
<evidence type="ECO:0000259" key="13">
    <source>
        <dbReference type="Pfam" id="PF10193"/>
    </source>
</evidence>
<keyword evidence="8" id="KW-0158">Chromosome</keyword>
<evidence type="ECO:0000256" key="6">
    <source>
        <dbReference type="ARBA" id="ARBA00018231"/>
    </source>
</evidence>
<evidence type="ECO:0000256" key="9">
    <source>
        <dbReference type="ARBA" id="ARBA00023136"/>
    </source>
</evidence>
<dbReference type="GO" id="GO:0005634">
    <property type="term" value="C:nucleus"/>
    <property type="evidence" value="ECO:0007669"/>
    <property type="project" value="UniProtKB-SubCell"/>
</dbReference>
<sequence>MDEDTFPVISVVKQAISDLSKINDGEKMVEMLLNVKRFLGTCENSAPAQEREEFSRNHYTIFLRFLVAQIGPNWVDFLTAERIELWDSFFLEGPADQAFLVLMDSLDKTGPSICLDRCVHVLERFLQKGALAEVIWQVSKQQLENNPASVLHESILGRISSFPDRLANCLQKNNKPLFYPRSYYPCLANSILDVLQRVSDSLRDGKDCSISFASQVVGKVCMQGWQKELLPVIVSRLMSLIQSDCIWQRICWRLVESVPDRWMEPVVTGLVQMALGPVVLSKLLGDLVVKNKKIQFLLMKKMVFLQCGLKKEALQSILGYLSLETSRRSLLVKVLRELLEVWSSDGVVKHSHQPQLLHINCCILICLGLLNKQEMESCKQDLLFALTSGTRLYLDSSITSVRRMGMVVAESLSRHIDLEGPGLSFQYEDDEDTVSLKALLTPTCLSQPDAAENVKKPVERSTSNSLSPSSKNPPIKLEGGTKPDSTSDSELDSDDDLIPYDMSADTELKKSKAPAYIRDCIEVLLSDDIDKVETTMSSLATLIRENTSATKEVSVELAKILLHIDDKPSVERLRHAALVALAVTDPVPVSQYVTNEFYSLNYSLRQRMDILDVLASAAQELSEEPPLAKTTWTGSSSAGSQSTGTWKAEGLTDWRKVIEERIATKTRRFTKGLSTPTQVSTPNRYHAVAGYFFFPLIQNFDRPMVTFNLLGEDRLVLGRMVHTLGILMHLALNATIASQMGKALLEFVWVLRFNTDGYVRQGLLFCTSAVLLSVPWKRLMTDMSEELLETQCWLADVAEKDPDEDCQRLAINGLILIDKLRNNIQEIPSAAH</sequence>
<dbReference type="InterPro" id="IPR019337">
    <property type="entry name" value="Telomere_length_regulation_dom"/>
</dbReference>
<evidence type="ECO:0000256" key="7">
    <source>
        <dbReference type="ARBA" id="ARBA00022490"/>
    </source>
</evidence>
<dbReference type="Proteomes" id="UP000812440">
    <property type="component" value="Chromosome 9"/>
</dbReference>
<accession>A0A8T2IJM7</accession>
<evidence type="ECO:0000313" key="15">
    <source>
        <dbReference type="EMBL" id="KAG8433145.1"/>
    </source>
</evidence>
<dbReference type="PANTHER" id="PTHR15830:SF10">
    <property type="entry name" value="TELOMERE LENGTH REGULATION PROTEIN TEL2 HOMOLOG"/>
    <property type="match status" value="1"/>
</dbReference>
<evidence type="ECO:0000256" key="8">
    <source>
        <dbReference type="ARBA" id="ARBA00022895"/>
    </source>
</evidence>
<dbReference type="GO" id="GO:0000781">
    <property type="term" value="C:chromosome, telomeric region"/>
    <property type="evidence" value="ECO:0007669"/>
    <property type="project" value="UniProtKB-SubCell"/>
</dbReference>
<dbReference type="InterPro" id="IPR057348">
    <property type="entry name" value="TELO2_ARM"/>
</dbReference>
<evidence type="ECO:0000256" key="12">
    <source>
        <dbReference type="SAM" id="MobiDB-lite"/>
    </source>
</evidence>
<feature type="domain" description="TELO2 ARM repeat" evidence="14">
    <location>
        <begin position="324"/>
        <end position="421"/>
    </location>
</feature>
<feature type="compositionally biased region" description="Acidic residues" evidence="12">
    <location>
        <begin position="487"/>
        <end position="498"/>
    </location>
</feature>
<reference evidence="15" key="1">
    <citation type="thesis" date="2020" institute="ProQuest LLC" country="789 East Eisenhower Parkway, Ann Arbor, MI, USA">
        <title>Comparative Genomics and Chromosome Evolution.</title>
        <authorList>
            <person name="Mudd A.B."/>
        </authorList>
    </citation>
    <scope>NUCLEOTIDE SEQUENCE</scope>
    <source>
        <strain evidence="15">Female2</strain>
        <tissue evidence="15">Blood</tissue>
    </source>
</reference>
<protein>
    <recommendedName>
        <fullName evidence="6">Telomere length regulation protein TEL2 homolog</fullName>
    </recommendedName>
</protein>
<dbReference type="InterPro" id="IPR038528">
    <property type="entry name" value="TEL2_C_sf"/>
</dbReference>
<feature type="compositionally biased region" description="Low complexity" evidence="12">
    <location>
        <begin position="630"/>
        <end position="645"/>
    </location>
</feature>
<organism evidence="15 16">
    <name type="scientific">Hymenochirus boettgeri</name>
    <name type="common">Congo dwarf clawed frog</name>
    <dbReference type="NCBI Taxonomy" id="247094"/>
    <lineage>
        <taxon>Eukaryota</taxon>
        <taxon>Metazoa</taxon>
        <taxon>Chordata</taxon>
        <taxon>Craniata</taxon>
        <taxon>Vertebrata</taxon>
        <taxon>Euteleostomi</taxon>
        <taxon>Amphibia</taxon>
        <taxon>Batrachia</taxon>
        <taxon>Anura</taxon>
        <taxon>Pipoidea</taxon>
        <taxon>Pipidae</taxon>
        <taxon>Pipinae</taxon>
        <taxon>Hymenochirus</taxon>
    </lineage>
</organism>
<dbReference type="OrthoDB" id="10258062at2759"/>
<dbReference type="InterPro" id="IPR051970">
    <property type="entry name" value="TEL2_Regulation"/>
</dbReference>
<feature type="compositionally biased region" description="Low complexity" evidence="12">
    <location>
        <begin position="461"/>
        <end position="477"/>
    </location>
</feature>
<dbReference type="FunFam" id="1.25.40.720:FF:000003">
    <property type="entry name" value="Telomere length regulation protein TEL2 homolog"/>
    <property type="match status" value="1"/>
</dbReference>
<dbReference type="GO" id="GO:0042162">
    <property type="term" value="F:telomeric DNA binding"/>
    <property type="evidence" value="ECO:0007669"/>
    <property type="project" value="TreeGrafter"/>
</dbReference>
<evidence type="ECO:0000256" key="3">
    <source>
        <dbReference type="ARBA" id="ARBA00004496"/>
    </source>
</evidence>
<evidence type="ECO:0000256" key="4">
    <source>
        <dbReference type="ARBA" id="ARBA00004574"/>
    </source>
</evidence>
<evidence type="ECO:0000256" key="2">
    <source>
        <dbReference type="ARBA" id="ARBA00004370"/>
    </source>
</evidence>
<feature type="domain" description="Telomere length regulation protein conserved" evidence="13">
    <location>
        <begin position="514"/>
        <end position="618"/>
    </location>
</feature>
<evidence type="ECO:0000256" key="5">
    <source>
        <dbReference type="ARBA" id="ARBA00006133"/>
    </source>
</evidence>
<feature type="region of interest" description="Disordered" evidence="12">
    <location>
        <begin position="450"/>
        <end position="499"/>
    </location>
</feature>
<keyword evidence="9" id="KW-0472">Membrane</keyword>
<evidence type="ECO:0000256" key="11">
    <source>
        <dbReference type="ARBA" id="ARBA00053338"/>
    </source>
</evidence>
<comment type="subcellular location">
    <subcellularLocation>
        <location evidence="4">Chromosome</location>
        <location evidence="4">Telomere</location>
    </subcellularLocation>
    <subcellularLocation>
        <location evidence="3">Cytoplasm</location>
    </subcellularLocation>
    <subcellularLocation>
        <location evidence="2">Membrane</location>
    </subcellularLocation>
    <subcellularLocation>
        <location evidence="1">Nucleus</location>
    </subcellularLocation>
</comment>
<keyword evidence="8" id="KW-0779">Telomere</keyword>
<comment type="similarity">
    <text evidence="5">Belongs to the TEL2 family.</text>
</comment>
<feature type="region of interest" description="Disordered" evidence="12">
    <location>
        <begin position="625"/>
        <end position="646"/>
    </location>
</feature>
<dbReference type="FunFam" id="1.25.40.720:FF:000001">
    <property type="entry name" value="Telomere length regulation protein TEL2"/>
    <property type="match status" value="1"/>
</dbReference>
<keyword evidence="16" id="KW-1185">Reference proteome</keyword>
<evidence type="ECO:0000313" key="16">
    <source>
        <dbReference type="Proteomes" id="UP000812440"/>
    </source>
</evidence>
<dbReference type="GO" id="GO:0016020">
    <property type="term" value="C:membrane"/>
    <property type="evidence" value="ECO:0007669"/>
    <property type="project" value="UniProtKB-SubCell"/>
</dbReference>
<keyword evidence="7" id="KW-0963">Cytoplasm</keyword>